<accession>A0A2S2QVP2</accession>
<proteinExistence type="predicted"/>
<reference evidence="1" key="1">
    <citation type="submission" date="2018-04" db="EMBL/GenBank/DDBJ databases">
        <title>Transcriptome assembly of Sipha flava.</title>
        <authorList>
            <person name="Scully E.D."/>
            <person name="Geib S.M."/>
            <person name="Palmer N.A."/>
            <person name="Koch K."/>
            <person name="Bradshaw J."/>
            <person name="Heng-Moss T."/>
            <person name="Sarath G."/>
        </authorList>
    </citation>
    <scope>NUCLEOTIDE SEQUENCE</scope>
</reference>
<dbReference type="OrthoDB" id="193300at2759"/>
<dbReference type="AlphaFoldDB" id="A0A2S2QVP2"/>
<sequence>MLCWNKVLKKVKLPLSRATIEKLSTADPRNIFQFLSSLKFVIEELEREKKIEFEKTQISPLYIIANDDMIQVSGNTCIFHMTIYLSIIYYHGTYYFNWINFVSETDFCTKEYLNEEVVQLICKLKHKVKDMEQKVY</sequence>
<gene>
    <name evidence="1" type="ORF">g.72937</name>
</gene>
<protein>
    <submittedName>
        <fullName evidence="1">Uncharacterized protein</fullName>
    </submittedName>
</protein>
<dbReference type="EMBL" id="GGMS01012367">
    <property type="protein sequence ID" value="MBY81570.1"/>
    <property type="molecule type" value="Transcribed_RNA"/>
</dbReference>
<organism evidence="1">
    <name type="scientific">Sipha flava</name>
    <name type="common">yellow sugarcane aphid</name>
    <dbReference type="NCBI Taxonomy" id="143950"/>
    <lineage>
        <taxon>Eukaryota</taxon>
        <taxon>Metazoa</taxon>
        <taxon>Ecdysozoa</taxon>
        <taxon>Arthropoda</taxon>
        <taxon>Hexapoda</taxon>
        <taxon>Insecta</taxon>
        <taxon>Pterygota</taxon>
        <taxon>Neoptera</taxon>
        <taxon>Paraneoptera</taxon>
        <taxon>Hemiptera</taxon>
        <taxon>Sternorrhyncha</taxon>
        <taxon>Aphidomorpha</taxon>
        <taxon>Aphidoidea</taxon>
        <taxon>Aphididae</taxon>
        <taxon>Sipha</taxon>
    </lineage>
</organism>
<name>A0A2S2QVP2_9HEMI</name>
<evidence type="ECO:0000313" key="1">
    <source>
        <dbReference type="EMBL" id="MBY81570.1"/>
    </source>
</evidence>